<evidence type="ECO:0000313" key="7">
    <source>
        <dbReference type="EMBL" id="KAL2539427.1"/>
    </source>
</evidence>
<reference evidence="8" key="1">
    <citation type="submission" date="2024-07" db="EMBL/GenBank/DDBJ databases">
        <title>Two chromosome-level genome assemblies of Korean endemic species Abeliophyllum distichum and Forsythia ovata (Oleaceae).</title>
        <authorList>
            <person name="Jang H."/>
        </authorList>
    </citation>
    <scope>NUCLEOTIDE SEQUENCE [LARGE SCALE GENOMIC DNA]</scope>
</reference>
<dbReference type="GO" id="GO:0016020">
    <property type="term" value="C:membrane"/>
    <property type="evidence" value="ECO:0007669"/>
    <property type="project" value="UniProtKB-SubCell"/>
</dbReference>
<keyword evidence="5" id="KW-0325">Glycoprotein</keyword>
<accession>A0ABD1VPZ3</accession>
<dbReference type="AlphaFoldDB" id="A0ABD1VPZ3"/>
<dbReference type="EMBL" id="JBFOLK010000001">
    <property type="protein sequence ID" value="KAL2539427.1"/>
    <property type="molecule type" value="Genomic_DNA"/>
</dbReference>
<dbReference type="PANTHER" id="PTHR31042">
    <property type="entry name" value="CORE-2/I-BRANCHING BETA-1,6-N-ACETYLGLUCOSAMINYLTRANSFERASE FAMILY PROTEIN-RELATED"/>
    <property type="match status" value="1"/>
</dbReference>
<evidence type="ECO:0000256" key="3">
    <source>
        <dbReference type="ARBA" id="ARBA00022679"/>
    </source>
</evidence>
<evidence type="ECO:0000256" key="2">
    <source>
        <dbReference type="ARBA" id="ARBA00022676"/>
    </source>
</evidence>
<keyword evidence="2" id="KW-0328">Glycosyltransferase</keyword>
<dbReference type="InterPro" id="IPR003406">
    <property type="entry name" value="Glyco_trans_14"/>
</dbReference>
<proteinExistence type="predicted"/>
<protein>
    <submittedName>
        <fullName evidence="7">Core-2/I-branching beta-1</fullName>
    </submittedName>
</protein>
<keyword evidence="8" id="KW-1185">Reference proteome</keyword>
<dbReference type="InterPro" id="IPR044174">
    <property type="entry name" value="BC10-like"/>
</dbReference>
<evidence type="ECO:0000256" key="1">
    <source>
        <dbReference type="ARBA" id="ARBA00004606"/>
    </source>
</evidence>
<comment type="subcellular location">
    <subcellularLocation>
        <location evidence="1">Membrane</location>
        <topology evidence="1">Single-pass type II membrane protein</topology>
    </subcellularLocation>
</comment>
<feature type="transmembrane region" description="Helical" evidence="6">
    <location>
        <begin position="12"/>
        <end position="35"/>
    </location>
</feature>
<evidence type="ECO:0000256" key="4">
    <source>
        <dbReference type="ARBA" id="ARBA00023136"/>
    </source>
</evidence>
<dbReference type="PANTHER" id="PTHR31042:SF131">
    <property type="entry name" value="CORE-2_I-BRANCHING BETA-1,6-N-ACETYLGLUCOSAMINYLTRANSFERASE FAMILY PROTEIN"/>
    <property type="match status" value="1"/>
</dbReference>
<comment type="caution">
    <text evidence="7">The sequence shown here is derived from an EMBL/GenBank/DDBJ whole genome shotgun (WGS) entry which is preliminary data.</text>
</comment>
<evidence type="ECO:0000256" key="6">
    <source>
        <dbReference type="SAM" id="Phobius"/>
    </source>
</evidence>
<dbReference type="Pfam" id="PF02485">
    <property type="entry name" value="Branch"/>
    <property type="match status" value="1"/>
</dbReference>
<dbReference type="Proteomes" id="UP001604336">
    <property type="component" value="Unassembled WGS sequence"/>
</dbReference>
<name>A0ABD1VPZ3_9LAMI</name>
<evidence type="ECO:0000313" key="8">
    <source>
        <dbReference type="Proteomes" id="UP001604336"/>
    </source>
</evidence>
<keyword evidence="6" id="KW-0812">Transmembrane</keyword>
<gene>
    <name evidence="7" type="ORF">Adt_00405</name>
</gene>
<dbReference type="PROSITE" id="PS51257">
    <property type="entry name" value="PROKAR_LIPOPROTEIN"/>
    <property type="match status" value="1"/>
</dbReference>
<dbReference type="GO" id="GO:0016757">
    <property type="term" value="F:glycosyltransferase activity"/>
    <property type="evidence" value="ECO:0007669"/>
    <property type="project" value="UniProtKB-KW"/>
</dbReference>
<keyword evidence="3" id="KW-0808">Transferase</keyword>
<evidence type="ECO:0000256" key="5">
    <source>
        <dbReference type="ARBA" id="ARBA00023180"/>
    </source>
</evidence>
<keyword evidence="4 6" id="KW-0472">Membrane</keyword>
<sequence length="335" mass="38694">MKKEYPFLDCQGYLHCLIISILILGSGLLIGCFCVKDIYLKLQLNQSFINMNIQSPPVFPPQATTLLQNNVSETKSTTKIVSKTHDDMTDEELLWRASLVSQISDGTPKVAFMFLARENLPLSPLWDKFFKGNEGLYSIYVHSHPSFNGTISEAAVFHGTRIRSKEVEWGKFSMIEAERRLLANALLDNSNRRFILLSEACIPLFNFPTIYNYLMNSTKTFVEAYDLQGLVGRGRYNKLMKPQIKLRQWRKGSQWFELDRQLAIEIVADNKYLPLFKRFCKATCCSDEHYLPTFVSMKFWRRNSNRSLTWVDWSKGGLHPAKFGRTKVTTDLLKN</sequence>
<keyword evidence="6" id="KW-1133">Transmembrane helix</keyword>
<organism evidence="7 8">
    <name type="scientific">Abeliophyllum distichum</name>
    <dbReference type="NCBI Taxonomy" id="126358"/>
    <lineage>
        <taxon>Eukaryota</taxon>
        <taxon>Viridiplantae</taxon>
        <taxon>Streptophyta</taxon>
        <taxon>Embryophyta</taxon>
        <taxon>Tracheophyta</taxon>
        <taxon>Spermatophyta</taxon>
        <taxon>Magnoliopsida</taxon>
        <taxon>eudicotyledons</taxon>
        <taxon>Gunneridae</taxon>
        <taxon>Pentapetalae</taxon>
        <taxon>asterids</taxon>
        <taxon>lamiids</taxon>
        <taxon>Lamiales</taxon>
        <taxon>Oleaceae</taxon>
        <taxon>Forsythieae</taxon>
        <taxon>Abeliophyllum</taxon>
    </lineage>
</organism>